<proteinExistence type="predicted"/>
<reference evidence="2 3" key="1">
    <citation type="journal article" date="2024" name="J Genomics">
        <title>Draft genome sequencing and assembly of Favolaschia claudopus CIRM-BRFM 2984 isolated from oak limbs.</title>
        <authorList>
            <person name="Navarro D."/>
            <person name="Drula E."/>
            <person name="Chaduli D."/>
            <person name="Cazenave R."/>
            <person name="Ahrendt S."/>
            <person name="Wang J."/>
            <person name="Lipzen A."/>
            <person name="Daum C."/>
            <person name="Barry K."/>
            <person name="Grigoriev I.V."/>
            <person name="Favel A."/>
            <person name="Rosso M.N."/>
            <person name="Martin F."/>
        </authorList>
    </citation>
    <scope>NUCLEOTIDE SEQUENCE [LARGE SCALE GENOMIC DNA]</scope>
    <source>
        <strain evidence="2 3">CIRM-BRFM 2984</strain>
    </source>
</reference>
<evidence type="ECO:0000313" key="3">
    <source>
        <dbReference type="Proteomes" id="UP001362999"/>
    </source>
</evidence>
<dbReference type="Proteomes" id="UP001362999">
    <property type="component" value="Unassembled WGS sequence"/>
</dbReference>
<name>A0AAV9ZUM2_9AGAR</name>
<comment type="caution">
    <text evidence="2">The sequence shown here is derived from an EMBL/GenBank/DDBJ whole genome shotgun (WGS) entry which is preliminary data.</text>
</comment>
<evidence type="ECO:0000256" key="1">
    <source>
        <dbReference type="SAM" id="MobiDB-lite"/>
    </source>
</evidence>
<dbReference type="EMBL" id="JAWWNJ010000108">
    <property type="protein sequence ID" value="KAK6992688.1"/>
    <property type="molecule type" value="Genomic_DNA"/>
</dbReference>
<feature type="region of interest" description="Disordered" evidence="1">
    <location>
        <begin position="62"/>
        <end position="113"/>
    </location>
</feature>
<organism evidence="2 3">
    <name type="scientific">Favolaschia claudopus</name>
    <dbReference type="NCBI Taxonomy" id="2862362"/>
    <lineage>
        <taxon>Eukaryota</taxon>
        <taxon>Fungi</taxon>
        <taxon>Dikarya</taxon>
        <taxon>Basidiomycota</taxon>
        <taxon>Agaricomycotina</taxon>
        <taxon>Agaricomycetes</taxon>
        <taxon>Agaricomycetidae</taxon>
        <taxon>Agaricales</taxon>
        <taxon>Marasmiineae</taxon>
        <taxon>Mycenaceae</taxon>
        <taxon>Favolaschia</taxon>
    </lineage>
</organism>
<accession>A0AAV9ZUM2</accession>
<keyword evidence="3" id="KW-1185">Reference proteome</keyword>
<protein>
    <submittedName>
        <fullName evidence="2">Uncharacterized protein</fullName>
    </submittedName>
</protein>
<dbReference type="AlphaFoldDB" id="A0AAV9ZUM2"/>
<gene>
    <name evidence="2" type="ORF">R3P38DRAFT_2802272</name>
</gene>
<evidence type="ECO:0000313" key="2">
    <source>
        <dbReference type="EMBL" id="KAK6992688.1"/>
    </source>
</evidence>
<sequence length="223" mass="24467">MASIGDKMDMADGQGTESHAWMRCKRRRGRAGAAEVGLRTEFICCPLTFVCRPYHFGVAEAHPRSGGTRGGAADGRQENGSAPDETKDGRYMWLPTPESGEDDSVSSRSTSSISAPPPCLFVSFVWRLCERSEVEFSRPISTRESQAHCPPVSHALATQSGGRESASVSMHVPRSGFYQGRLGGERSWEKIDMGDDRRTEAAAGMLVKARAWAVCALRELWRR</sequence>